<dbReference type="InterPro" id="IPR006118">
    <property type="entry name" value="Recombinase_CS"/>
</dbReference>
<dbReference type="AlphaFoldDB" id="A0AA35TD53"/>
<evidence type="ECO:0000313" key="7">
    <source>
        <dbReference type="Proteomes" id="UP001174909"/>
    </source>
</evidence>
<dbReference type="NCBIfam" id="NF033518">
    <property type="entry name" value="transpos_IS607"/>
    <property type="match status" value="1"/>
</dbReference>
<keyword evidence="2" id="KW-0238">DNA-binding</keyword>
<dbReference type="InterPro" id="IPR051491">
    <property type="entry name" value="Recombinase/Transposase-rel"/>
</dbReference>
<dbReference type="InterPro" id="IPR009061">
    <property type="entry name" value="DNA-bd_dom_put_sf"/>
</dbReference>
<dbReference type="Pfam" id="PF00376">
    <property type="entry name" value="MerR"/>
    <property type="match status" value="1"/>
</dbReference>
<keyword evidence="3" id="KW-0233">DNA recombination</keyword>
<reference evidence="6" key="1">
    <citation type="submission" date="2023-03" db="EMBL/GenBank/DDBJ databases">
        <authorList>
            <person name="Steffen K."/>
            <person name="Cardenas P."/>
        </authorList>
    </citation>
    <scope>NUCLEOTIDE SEQUENCE</scope>
</reference>
<dbReference type="PROSITE" id="PS00397">
    <property type="entry name" value="RECOMBINASES_1"/>
    <property type="match status" value="1"/>
</dbReference>
<dbReference type="SUPFAM" id="SSF53041">
    <property type="entry name" value="Resolvase-like"/>
    <property type="match status" value="1"/>
</dbReference>
<protein>
    <submittedName>
        <fullName evidence="6">Resolvase R771</fullName>
    </submittedName>
</protein>
<name>A0AA35TD53_GEOBA</name>
<comment type="caution">
    <text evidence="6">The sequence shown here is derived from an EMBL/GenBank/DDBJ whole genome shotgun (WGS) entry which is preliminary data.</text>
</comment>
<dbReference type="GO" id="GO:0003677">
    <property type="term" value="F:DNA binding"/>
    <property type="evidence" value="ECO:0007669"/>
    <property type="project" value="UniProtKB-KW"/>
</dbReference>
<sequence>MLGLHPQTLRRYADQGKIPHYRNSAGQRLYDVDAYLRGASWPTVVCYCRVSSAKQRGDLGRQVAQMRELYPDAEIVTDVAGGLNWQRKGLLSILERLHRGDKLDVVVAHRDRLARFGFELIEWLVVQNGGAVVVLNQSDASPESELTEDLLAILHTFSCRMHGLRRYRAAIAQDTGLSECPAEGSDSNLAGRQSMGLQPDG</sequence>
<evidence type="ECO:0000256" key="3">
    <source>
        <dbReference type="ARBA" id="ARBA00023172"/>
    </source>
</evidence>
<feature type="region of interest" description="Disordered" evidence="4">
    <location>
        <begin position="181"/>
        <end position="201"/>
    </location>
</feature>
<evidence type="ECO:0000256" key="1">
    <source>
        <dbReference type="ARBA" id="ARBA00022908"/>
    </source>
</evidence>
<dbReference type="InterPro" id="IPR006119">
    <property type="entry name" value="Resolv_N"/>
</dbReference>
<accession>A0AA35TD53</accession>
<keyword evidence="7" id="KW-1185">Reference proteome</keyword>
<dbReference type="PROSITE" id="PS51736">
    <property type="entry name" value="RECOMBINASES_3"/>
    <property type="match status" value="1"/>
</dbReference>
<feature type="domain" description="Resolvase/invertase-type recombinase catalytic" evidence="5">
    <location>
        <begin position="43"/>
        <end position="184"/>
    </location>
</feature>
<dbReference type="GO" id="GO:0015074">
    <property type="term" value="P:DNA integration"/>
    <property type="evidence" value="ECO:0007669"/>
    <property type="project" value="UniProtKB-KW"/>
</dbReference>
<dbReference type="Gene3D" id="3.40.50.1390">
    <property type="entry name" value="Resolvase, N-terminal catalytic domain"/>
    <property type="match status" value="1"/>
</dbReference>
<dbReference type="PANTHER" id="PTHR36172:SF1">
    <property type="entry name" value="RESOLVASE-RELATED"/>
    <property type="match status" value="1"/>
</dbReference>
<dbReference type="PANTHER" id="PTHR36172">
    <property type="match status" value="1"/>
</dbReference>
<proteinExistence type="predicted"/>
<dbReference type="SMART" id="SM00857">
    <property type="entry name" value="Resolvase"/>
    <property type="match status" value="1"/>
</dbReference>
<evidence type="ECO:0000256" key="4">
    <source>
        <dbReference type="SAM" id="MobiDB-lite"/>
    </source>
</evidence>
<gene>
    <name evidence="6" type="ORF">GBAR_LOCUS25210</name>
</gene>
<evidence type="ECO:0000313" key="6">
    <source>
        <dbReference type="EMBL" id="CAI8045574.1"/>
    </source>
</evidence>
<dbReference type="Pfam" id="PF00239">
    <property type="entry name" value="Resolvase"/>
    <property type="match status" value="1"/>
</dbReference>
<dbReference type="InterPro" id="IPR000551">
    <property type="entry name" value="MerR-type_HTH_dom"/>
</dbReference>
<dbReference type="GO" id="GO:0006355">
    <property type="term" value="P:regulation of DNA-templated transcription"/>
    <property type="evidence" value="ECO:0007669"/>
    <property type="project" value="InterPro"/>
</dbReference>
<dbReference type="Proteomes" id="UP001174909">
    <property type="component" value="Unassembled WGS sequence"/>
</dbReference>
<evidence type="ECO:0000256" key="2">
    <source>
        <dbReference type="ARBA" id="ARBA00023125"/>
    </source>
</evidence>
<dbReference type="GO" id="GO:0000150">
    <property type="term" value="F:DNA strand exchange activity"/>
    <property type="evidence" value="ECO:0007669"/>
    <property type="project" value="InterPro"/>
</dbReference>
<dbReference type="EMBL" id="CASHTH010003483">
    <property type="protein sequence ID" value="CAI8045574.1"/>
    <property type="molecule type" value="Genomic_DNA"/>
</dbReference>
<keyword evidence="1" id="KW-0229">DNA integration</keyword>
<organism evidence="6 7">
    <name type="scientific">Geodia barretti</name>
    <name type="common">Barrett's horny sponge</name>
    <dbReference type="NCBI Taxonomy" id="519541"/>
    <lineage>
        <taxon>Eukaryota</taxon>
        <taxon>Metazoa</taxon>
        <taxon>Porifera</taxon>
        <taxon>Demospongiae</taxon>
        <taxon>Heteroscleromorpha</taxon>
        <taxon>Tetractinellida</taxon>
        <taxon>Astrophorina</taxon>
        <taxon>Geodiidae</taxon>
        <taxon>Geodia</taxon>
    </lineage>
</organism>
<dbReference type="InterPro" id="IPR048046">
    <property type="entry name" value="Transpos_IS607"/>
</dbReference>
<dbReference type="InterPro" id="IPR036162">
    <property type="entry name" value="Resolvase-like_N_sf"/>
</dbReference>
<dbReference type="Gene3D" id="1.10.287.2170">
    <property type="match status" value="1"/>
</dbReference>
<dbReference type="Gene3D" id="1.10.1660.10">
    <property type="match status" value="1"/>
</dbReference>
<evidence type="ECO:0000259" key="5">
    <source>
        <dbReference type="PROSITE" id="PS51736"/>
    </source>
</evidence>
<dbReference type="SUPFAM" id="SSF46955">
    <property type="entry name" value="Putative DNA-binding domain"/>
    <property type="match status" value="1"/>
</dbReference>